<dbReference type="GO" id="GO:0006534">
    <property type="term" value="P:cysteine metabolic process"/>
    <property type="evidence" value="ECO:0007669"/>
    <property type="project" value="UniProtKB-UniRule"/>
</dbReference>
<evidence type="ECO:0000313" key="11">
    <source>
        <dbReference type="Proteomes" id="UP000002939"/>
    </source>
</evidence>
<name>D0BL01_9LACT</name>
<dbReference type="PROSITE" id="PS00595">
    <property type="entry name" value="AA_TRANSFER_CLASS_5"/>
    <property type="match status" value="1"/>
</dbReference>
<organism evidence="10 11">
    <name type="scientific">Granulicatella elegans ATCC 700633</name>
    <dbReference type="NCBI Taxonomy" id="626369"/>
    <lineage>
        <taxon>Bacteria</taxon>
        <taxon>Bacillati</taxon>
        <taxon>Bacillota</taxon>
        <taxon>Bacilli</taxon>
        <taxon>Lactobacillales</taxon>
        <taxon>Carnobacteriaceae</taxon>
        <taxon>Granulicatella</taxon>
    </lineage>
</organism>
<evidence type="ECO:0000256" key="8">
    <source>
        <dbReference type="RuleBase" id="RU004506"/>
    </source>
</evidence>
<keyword evidence="4 8" id="KW-0808">Transferase</keyword>
<dbReference type="EMBL" id="ACRF02000013">
    <property type="protein sequence ID" value="EEW93754.1"/>
    <property type="molecule type" value="Genomic_DNA"/>
</dbReference>
<dbReference type="InterPro" id="IPR000192">
    <property type="entry name" value="Aminotrans_V_dom"/>
</dbReference>
<dbReference type="GO" id="GO:0030170">
    <property type="term" value="F:pyridoxal phosphate binding"/>
    <property type="evidence" value="ECO:0007669"/>
    <property type="project" value="UniProtKB-UniRule"/>
</dbReference>
<dbReference type="InterPro" id="IPR015421">
    <property type="entry name" value="PyrdxlP-dep_Trfase_major"/>
</dbReference>
<evidence type="ECO:0000256" key="4">
    <source>
        <dbReference type="ARBA" id="ARBA00022679"/>
    </source>
</evidence>
<dbReference type="PANTHER" id="PTHR43586:SF8">
    <property type="entry name" value="CYSTEINE DESULFURASE 1, CHLOROPLASTIC"/>
    <property type="match status" value="1"/>
</dbReference>
<evidence type="ECO:0000313" key="10">
    <source>
        <dbReference type="EMBL" id="EEW93754.1"/>
    </source>
</evidence>
<protein>
    <recommendedName>
        <fullName evidence="3 8">Cysteine desulfurase</fullName>
        <ecNumber evidence="3 8">2.8.1.7</ecNumber>
    </recommendedName>
</protein>
<dbReference type="GO" id="GO:0031071">
    <property type="term" value="F:cysteine desulfurase activity"/>
    <property type="evidence" value="ECO:0007669"/>
    <property type="project" value="UniProtKB-UniRule"/>
</dbReference>
<keyword evidence="5 8" id="KW-0663">Pyridoxal phosphate</keyword>
<keyword evidence="11" id="KW-1185">Reference proteome</keyword>
<dbReference type="Gene3D" id="3.90.1150.10">
    <property type="entry name" value="Aspartate Aminotransferase, domain 1"/>
    <property type="match status" value="1"/>
</dbReference>
<dbReference type="AlphaFoldDB" id="D0BL01"/>
<dbReference type="NCBIfam" id="TIGR01979">
    <property type="entry name" value="sufS"/>
    <property type="match status" value="1"/>
</dbReference>
<dbReference type="InterPro" id="IPR015424">
    <property type="entry name" value="PyrdxlP-dep_Trfase"/>
</dbReference>
<evidence type="ECO:0000256" key="2">
    <source>
        <dbReference type="ARBA" id="ARBA00010447"/>
    </source>
</evidence>
<dbReference type="CDD" id="cd06453">
    <property type="entry name" value="SufS_like"/>
    <property type="match status" value="1"/>
</dbReference>
<comment type="catalytic activity">
    <reaction evidence="6 8">
        <text>(sulfur carrier)-H + L-cysteine = (sulfur carrier)-SH + L-alanine</text>
        <dbReference type="Rhea" id="RHEA:43892"/>
        <dbReference type="Rhea" id="RHEA-COMP:14737"/>
        <dbReference type="Rhea" id="RHEA-COMP:14739"/>
        <dbReference type="ChEBI" id="CHEBI:29917"/>
        <dbReference type="ChEBI" id="CHEBI:35235"/>
        <dbReference type="ChEBI" id="CHEBI:57972"/>
        <dbReference type="ChEBI" id="CHEBI:64428"/>
        <dbReference type="EC" id="2.8.1.7"/>
    </reaction>
</comment>
<evidence type="ECO:0000256" key="7">
    <source>
        <dbReference type="RuleBase" id="RU004504"/>
    </source>
</evidence>
<comment type="function">
    <text evidence="8">Catalyzes the removal of elemental sulfur and selenium atoms from L-cysteine, L-cystine, L-selenocysteine, and L-selenocystine to produce L-alanine.</text>
</comment>
<dbReference type="STRING" id="626369.HMPREF0446_00636"/>
<dbReference type="PIRSF" id="PIRSF005572">
    <property type="entry name" value="NifS"/>
    <property type="match status" value="1"/>
</dbReference>
<comment type="similarity">
    <text evidence="2 8">Belongs to the class-V pyridoxal-phosphate-dependent aminotransferase family. Csd subfamily.</text>
</comment>
<proteinExistence type="inferred from homology"/>
<dbReference type="PANTHER" id="PTHR43586">
    <property type="entry name" value="CYSTEINE DESULFURASE"/>
    <property type="match status" value="1"/>
</dbReference>
<dbReference type="InterPro" id="IPR020578">
    <property type="entry name" value="Aminotrans_V_PyrdxlP_BS"/>
</dbReference>
<evidence type="ECO:0000256" key="6">
    <source>
        <dbReference type="ARBA" id="ARBA00050776"/>
    </source>
</evidence>
<sequence>MNSNDIRKDFPILTRTVNDEPLVYLDNAATTQKPESVIRCIEEYYRNYNANIHRGVHTLAQLATDAYEASRQKVQTFINASSIKEVLFTRGTTTGINWVAQGFAKYRLHEGDEIWISKTEHHSNFVPWQQLALQTGASLNFLPLTEEGELDLQATKEVLTHQAKIVSIAHASNVLGTIQPIKELAQIVHEVGGVLVVDGAQAAPHMKIDVQDLDCDFYAFSGHKMLAPTGIGVLYGKQALLEEMQPIEFGGEMIDFVYDTESTWNELPWKFEAGTPNIAGGIALGAAIDYLEQIGMDHIHAHEQQLVAYVYDQLTKMEGVTVHGPTDVSRRSGVISFTMDGVHPHDLATALDMEGVAIRAGHHCAQPLMRDLCVSSTARVSFYIYNTMEEAEFFIEALQKVKEFFSDGFI</sequence>
<dbReference type="Gene3D" id="3.40.640.10">
    <property type="entry name" value="Type I PLP-dependent aspartate aminotransferase-like (Major domain)"/>
    <property type="match status" value="1"/>
</dbReference>
<reference evidence="10" key="1">
    <citation type="submission" date="2009-09" db="EMBL/GenBank/DDBJ databases">
        <authorList>
            <consortium name="The Broad Institute Genome Sequencing Platform"/>
            <person name="Ward D."/>
            <person name="Feldgarden M."/>
            <person name="Earl A."/>
            <person name="Young S.K."/>
            <person name="Zeng Q."/>
            <person name="Koehrsen M."/>
            <person name="Alvarado L."/>
            <person name="Berlin A."/>
            <person name="Bochicchio J."/>
            <person name="Borenstein D."/>
            <person name="Chapman S.B."/>
            <person name="Chen Z."/>
            <person name="Engels R."/>
            <person name="Freedman E."/>
            <person name="Gellesch M."/>
            <person name="Goldberg J."/>
            <person name="Griggs A."/>
            <person name="Gujja S."/>
            <person name="Heilman E."/>
            <person name="Heiman D."/>
            <person name="Hepburn T."/>
            <person name="Howarth C."/>
            <person name="Jen D."/>
            <person name="Larson L."/>
            <person name="Lewis B."/>
            <person name="Mehta T."/>
            <person name="Park D."/>
            <person name="Pearson M."/>
            <person name="Roberts A."/>
            <person name="Saif S."/>
            <person name="Shea T."/>
            <person name="Shenoy N."/>
            <person name="Sisk P."/>
            <person name="Stolte C."/>
            <person name="Sykes S."/>
            <person name="Thomson T."/>
            <person name="Walk T."/>
            <person name="White J."/>
            <person name="Yandava C."/>
            <person name="Sibley C.D."/>
            <person name="Field T.R."/>
            <person name="Grinwis M."/>
            <person name="Eshaghurshan C.S."/>
            <person name="Surette M.G."/>
            <person name="Haas B."/>
            <person name="Nusbaum C."/>
            <person name="Birren B."/>
        </authorList>
    </citation>
    <scope>NUCLEOTIDE SEQUENCE [LARGE SCALE GENOMIC DNA]</scope>
    <source>
        <strain evidence="10">ATCC 700633</strain>
    </source>
</reference>
<dbReference type="Pfam" id="PF00266">
    <property type="entry name" value="Aminotran_5"/>
    <property type="match status" value="1"/>
</dbReference>
<gene>
    <name evidence="10" type="ORF">HMPREF0446_00636</name>
</gene>
<dbReference type="InterPro" id="IPR015422">
    <property type="entry name" value="PyrdxlP-dep_Trfase_small"/>
</dbReference>
<dbReference type="InterPro" id="IPR016454">
    <property type="entry name" value="Cysteine_dSase"/>
</dbReference>
<evidence type="ECO:0000256" key="5">
    <source>
        <dbReference type="ARBA" id="ARBA00022898"/>
    </source>
</evidence>
<dbReference type="InterPro" id="IPR010970">
    <property type="entry name" value="Cys_dSase_SufS"/>
</dbReference>
<evidence type="ECO:0000259" key="9">
    <source>
        <dbReference type="Pfam" id="PF00266"/>
    </source>
</evidence>
<dbReference type="EC" id="2.8.1.7" evidence="3 8"/>
<dbReference type="Proteomes" id="UP000002939">
    <property type="component" value="Unassembled WGS sequence"/>
</dbReference>
<feature type="domain" description="Aminotransferase class V" evidence="9">
    <location>
        <begin position="23"/>
        <end position="392"/>
    </location>
</feature>
<dbReference type="eggNOG" id="COG0520">
    <property type="taxonomic scope" value="Bacteria"/>
</dbReference>
<reference evidence="10" key="2">
    <citation type="submission" date="2011-10" db="EMBL/GenBank/DDBJ databases">
        <title>The Genome Sequence of Granulicatella elegans ATCC 700633.</title>
        <authorList>
            <consortium name="The Broad Institute Genome Sequencing Platform"/>
            <consortium name="The Broad Institute Genome Sequencing Center for Infectious Disease"/>
            <person name="Earl A."/>
            <person name="Ward D."/>
            <person name="Feldgarden M."/>
            <person name="Gevers D."/>
            <person name="Sibley C.D."/>
            <person name="Field T.R."/>
            <person name="Grinwis M."/>
            <person name="Eshaghurshan C.S."/>
            <person name="Surette M.G."/>
            <person name="Young S.K."/>
            <person name="Zeng Q."/>
            <person name="Gargeya S."/>
            <person name="Fitzgerald M."/>
            <person name="Haas B."/>
            <person name="Abouelleil A."/>
            <person name="Alvarado L."/>
            <person name="Arachchi H.M."/>
            <person name="Berlin A."/>
            <person name="Brown A."/>
            <person name="Chapman S.B."/>
            <person name="Chen Z."/>
            <person name="Dunbar C."/>
            <person name="Freedman E."/>
            <person name="Gearin G."/>
            <person name="Goldberg J."/>
            <person name="Griggs A."/>
            <person name="Gujja S."/>
            <person name="Heiman D."/>
            <person name="Howarth C."/>
            <person name="Larson L."/>
            <person name="Lui A."/>
            <person name="MacDonald P.J.P."/>
            <person name="Montmayeur A."/>
            <person name="Murphy C."/>
            <person name="Neiman D."/>
            <person name="Pearson M."/>
            <person name="Priest M."/>
            <person name="Roberts A."/>
            <person name="Saif S."/>
            <person name="Shea T."/>
            <person name="Shenoy N."/>
            <person name="Sisk P."/>
            <person name="Stolte C."/>
            <person name="Sykes S."/>
            <person name="Wortman J."/>
            <person name="Nusbaum C."/>
            <person name="Birren B."/>
        </authorList>
    </citation>
    <scope>NUCLEOTIDE SEQUENCE [LARGE SCALE GENOMIC DNA]</scope>
    <source>
        <strain evidence="10">ATCC 700633</strain>
    </source>
</reference>
<dbReference type="SUPFAM" id="SSF53383">
    <property type="entry name" value="PLP-dependent transferases"/>
    <property type="match status" value="1"/>
</dbReference>
<evidence type="ECO:0000256" key="3">
    <source>
        <dbReference type="ARBA" id="ARBA00012239"/>
    </source>
</evidence>
<comment type="caution">
    <text evidence="10">The sequence shown here is derived from an EMBL/GenBank/DDBJ whole genome shotgun (WGS) entry which is preliminary data.</text>
</comment>
<accession>D0BL01</accession>
<evidence type="ECO:0000256" key="1">
    <source>
        <dbReference type="ARBA" id="ARBA00001933"/>
    </source>
</evidence>
<dbReference type="HOGENOM" id="CLU_003433_2_5_9"/>
<comment type="cofactor">
    <cofactor evidence="1 7">
        <name>pyridoxal 5'-phosphate</name>
        <dbReference type="ChEBI" id="CHEBI:597326"/>
    </cofactor>
</comment>